<evidence type="ECO:0000313" key="6">
    <source>
        <dbReference type="Proteomes" id="UP001500596"/>
    </source>
</evidence>
<comment type="caution">
    <text evidence="5">The sequence shown here is derived from an EMBL/GenBank/DDBJ whole genome shotgun (WGS) entry which is preliminary data.</text>
</comment>
<dbReference type="GO" id="GO:0005524">
    <property type="term" value="F:ATP binding"/>
    <property type="evidence" value="ECO:0007669"/>
    <property type="project" value="UniProtKB-KW"/>
</dbReference>
<accession>A0ABP4S2U7</accession>
<evidence type="ECO:0000256" key="3">
    <source>
        <dbReference type="ARBA" id="ARBA00022840"/>
    </source>
</evidence>
<dbReference type="PROSITE" id="PS50893">
    <property type="entry name" value="ABC_TRANSPORTER_2"/>
    <property type="match status" value="1"/>
</dbReference>
<evidence type="ECO:0000256" key="1">
    <source>
        <dbReference type="ARBA" id="ARBA00022448"/>
    </source>
</evidence>
<dbReference type="EMBL" id="BAAAPK010000001">
    <property type="protein sequence ID" value="GAA1664750.1"/>
    <property type="molecule type" value="Genomic_DNA"/>
</dbReference>
<dbReference type="Gene3D" id="3.40.50.300">
    <property type="entry name" value="P-loop containing nucleotide triphosphate hydrolases"/>
    <property type="match status" value="1"/>
</dbReference>
<dbReference type="Pfam" id="PF00005">
    <property type="entry name" value="ABC_tran"/>
    <property type="match status" value="1"/>
</dbReference>
<dbReference type="PANTHER" id="PTHR42781">
    <property type="entry name" value="SPERMIDINE/PUTRESCINE IMPORT ATP-BINDING PROTEIN POTA"/>
    <property type="match status" value="1"/>
</dbReference>
<sequence length="349" mass="36739">MTLVFSATLDARGVALDLEVARGETVAVLGPNGAGKSTLLGMIAGLVQPDAGHADLDGAVLFDLAGGRGRWTPPHARGVSTLTQDADLFPHLSVLENVAFGARSKGLGRRRAQEIARHWLDEVEATELAQRRPSELSGGQAQRVAIARALAADPHLLLLDEPLSALDVAVAPTIRRTLLRVLRERTAIIVTHDVLDALTLADRVIVLSEGRIVEEGPTRATFARPRTGFTAGLAGLNLLTGIRTAEGMITDAGIVIRSTLPTDAAVHDRVVATVRPGDVAVASAATTTPGVDRILATVLDLEPRGDLIRVRSDTISADLAPAEVADGDLEPGMRVGYVLRPETVTITRA</sequence>
<keyword evidence="3 5" id="KW-0067">ATP-binding</keyword>
<keyword evidence="2" id="KW-0547">Nucleotide-binding</keyword>
<proteinExistence type="predicted"/>
<dbReference type="PANTHER" id="PTHR42781:SF4">
    <property type="entry name" value="SPERMIDINE_PUTRESCINE IMPORT ATP-BINDING PROTEIN POTA"/>
    <property type="match status" value="1"/>
</dbReference>
<feature type="domain" description="ABC transporter" evidence="4">
    <location>
        <begin position="4"/>
        <end position="234"/>
    </location>
</feature>
<organism evidence="5 6">
    <name type="scientific">Microbacterium lacus</name>
    <dbReference type="NCBI Taxonomy" id="415217"/>
    <lineage>
        <taxon>Bacteria</taxon>
        <taxon>Bacillati</taxon>
        <taxon>Actinomycetota</taxon>
        <taxon>Actinomycetes</taxon>
        <taxon>Micrococcales</taxon>
        <taxon>Microbacteriaceae</taxon>
        <taxon>Microbacterium</taxon>
    </lineage>
</organism>
<dbReference type="InterPro" id="IPR017871">
    <property type="entry name" value="ABC_transporter-like_CS"/>
</dbReference>
<dbReference type="InterPro" id="IPR027417">
    <property type="entry name" value="P-loop_NTPase"/>
</dbReference>
<protein>
    <submittedName>
        <fullName evidence="5">ABC transporter ATP-binding protein</fullName>
    </submittedName>
</protein>
<dbReference type="RefSeq" id="WP_344051493.1">
    <property type="nucleotide sequence ID" value="NZ_BAAAPK010000001.1"/>
</dbReference>
<dbReference type="InterPro" id="IPR003439">
    <property type="entry name" value="ABC_transporter-like_ATP-bd"/>
</dbReference>
<dbReference type="SMART" id="SM00382">
    <property type="entry name" value="AAA"/>
    <property type="match status" value="1"/>
</dbReference>
<gene>
    <name evidence="5" type="ORF">GCM10009807_06160</name>
</gene>
<dbReference type="PROSITE" id="PS00211">
    <property type="entry name" value="ABC_TRANSPORTER_1"/>
    <property type="match status" value="1"/>
</dbReference>
<keyword evidence="1" id="KW-0813">Transport</keyword>
<dbReference type="InterPro" id="IPR050093">
    <property type="entry name" value="ABC_SmlMolc_Importer"/>
</dbReference>
<dbReference type="SUPFAM" id="SSF52540">
    <property type="entry name" value="P-loop containing nucleoside triphosphate hydrolases"/>
    <property type="match status" value="1"/>
</dbReference>
<evidence type="ECO:0000259" key="4">
    <source>
        <dbReference type="PROSITE" id="PS50893"/>
    </source>
</evidence>
<dbReference type="Proteomes" id="UP001500596">
    <property type="component" value="Unassembled WGS sequence"/>
</dbReference>
<evidence type="ECO:0000256" key="2">
    <source>
        <dbReference type="ARBA" id="ARBA00022741"/>
    </source>
</evidence>
<name>A0ABP4S2U7_9MICO</name>
<keyword evidence="6" id="KW-1185">Reference proteome</keyword>
<evidence type="ECO:0000313" key="5">
    <source>
        <dbReference type="EMBL" id="GAA1664750.1"/>
    </source>
</evidence>
<dbReference type="InterPro" id="IPR003593">
    <property type="entry name" value="AAA+_ATPase"/>
</dbReference>
<dbReference type="SUPFAM" id="SSF50331">
    <property type="entry name" value="MOP-like"/>
    <property type="match status" value="1"/>
</dbReference>
<reference evidence="6" key="1">
    <citation type="journal article" date="2019" name="Int. J. Syst. Evol. Microbiol.">
        <title>The Global Catalogue of Microorganisms (GCM) 10K type strain sequencing project: providing services to taxonomists for standard genome sequencing and annotation.</title>
        <authorList>
            <consortium name="The Broad Institute Genomics Platform"/>
            <consortium name="The Broad Institute Genome Sequencing Center for Infectious Disease"/>
            <person name="Wu L."/>
            <person name="Ma J."/>
        </authorList>
    </citation>
    <scope>NUCLEOTIDE SEQUENCE [LARGE SCALE GENOMIC DNA]</scope>
    <source>
        <strain evidence="6">JCM 15575</strain>
    </source>
</reference>
<dbReference type="InterPro" id="IPR008995">
    <property type="entry name" value="Mo/tungstate-bd_C_term_dom"/>
</dbReference>